<dbReference type="FunFam" id="3.40.50.300:FF:000640">
    <property type="entry name" value="MoxR family ATPase"/>
    <property type="match status" value="1"/>
</dbReference>
<dbReference type="EMBL" id="FTMP01000007">
    <property type="protein sequence ID" value="SIQ72812.1"/>
    <property type="molecule type" value="Genomic_DNA"/>
</dbReference>
<dbReference type="InterPro" id="IPR011703">
    <property type="entry name" value="ATPase_AAA-3"/>
</dbReference>
<dbReference type="Gene3D" id="1.10.8.80">
    <property type="entry name" value="Magnesium chelatase subunit I, C-Terminal domain"/>
    <property type="match status" value="1"/>
</dbReference>
<dbReference type="SMART" id="SM00382">
    <property type="entry name" value="AAA"/>
    <property type="match status" value="1"/>
</dbReference>
<evidence type="ECO:0000256" key="4">
    <source>
        <dbReference type="SAM" id="MobiDB-lite"/>
    </source>
</evidence>
<dbReference type="RefSeq" id="WP_076427799.1">
    <property type="nucleotide sequence ID" value="NZ_FTMP01000007.1"/>
</dbReference>
<gene>
    <name evidence="6" type="ORF">SAMN05878282_107113</name>
</gene>
<evidence type="ECO:0000256" key="2">
    <source>
        <dbReference type="ARBA" id="ARBA00022840"/>
    </source>
</evidence>
<dbReference type="PANTHER" id="PTHR42759">
    <property type="entry name" value="MOXR FAMILY PROTEIN"/>
    <property type="match status" value="1"/>
</dbReference>
<dbReference type="AlphaFoldDB" id="A0A1N6V4S7"/>
<evidence type="ECO:0000256" key="1">
    <source>
        <dbReference type="ARBA" id="ARBA00022741"/>
    </source>
</evidence>
<dbReference type="PANTHER" id="PTHR42759:SF1">
    <property type="entry name" value="MAGNESIUM-CHELATASE SUBUNIT CHLD"/>
    <property type="match status" value="1"/>
</dbReference>
<dbReference type="GO" id="GO:0016887">
    <property type="term" value="F:ATP hydrolysis activity"/>
    <property type="evidence" value="ECO:0007669"/>
    <property type="project" value="InterPro"/>
</dbReference>
<evidence type="ECO:0000313" key="7">
    <source>
        <dbReference type="Proteomes" id="UP000185841"/>
    </source>
</evidence>
<dbReference type="Gene3D" id="3.40.50.300">
    <property type="entry name" value="P-loop containing nucleotide triphosphate hydrolases"/>
    <property type="match status" value="1"/>
</dbReference>
<dbReference type="InterPro" id="IPR003593">
    <property type="entry name" value="AAA+_ATPase"/>
</dbReference>
<dbReference type="InterPro" id="IPR041628">
    <property type="entry name" value="ChlI/MoxR_AAA_lid"/>
</dbReference>
<name>A0A1N6V4S7_AQUAC</name>
<dbReference type="Pfam" id="PF07726">
    <property type="entry name" value="AAA_3"/>
    <property type="match status" value="1"/>
</dbReference>
<dbReference type="InterPro" id="IPR050764">
    <property type="entry name" value="CbbQ/NirQ/NorQ/GpvN"/>
</dbReference>
<reference evidence="6 7" key="1">
    <citation type="submission" date="2017-01" db="EMBL/GenBank/DDBJ databases">
        <authorList>
            <person name="Mah S.A."/>
            <person name="Swanson W.J."/>
            <person name="Moy G.W."/>
            <person name="Vacquier V.D."/>
        </authorList>
    </citation>
    <scope>NUCLEOTIDE SEQUENCE [LARGE SCALE GENOMIC DNA]</scope>
    <source>
        <strain evidence="6 7">RU36E</strain>
    </source>
</reference>
<dbReference type="InterPro" id="IPR027417">
    <property type="entry name" value="P-loop_NTPase"/>
</dbReference>
<evidence type="ECO:0000256" key="3">
    <source>
        <dbReference type="ARBA" id="ARBA00061607"/>
    </source>
</evidence>
<evidence type="ECO:0000313" key="6">
    <source>
        <dbReference type="EMBL" id="SIQ72812.1"/>
    </source>
</evidence>
<comment type="similarity">
    <text evidence="3">Belongs to the MoxR family.</text>
</comment>
<dbReference type="CDD" id="cd00009">
    <property type="entry name" value="AAA"/>
    <property type="match status" value="1"/>
</dbReference>
<proteinExistence type="inferred from homology"/>
<dbReference type="GO" id="GO:0005524">
    <property type="term" value="F:ATP binding"/>
    <property type="evidence" value="ECO:0007669"/>
    <property type="project" value="UniProtKB-KW"/>
</dbReference>
<organism evidence="6 7">
    <name type="scientific">Aquipseudomonas alcaligenes</name>
    <name type="common">Pseudomonas alcaligenes</name>
    <dbReference type="NCBI Taxonomy" id="43263"/>
    <lineage>
        <taxon>Bacteria</taxon>
        <taxon>Pseudomonadati</taxon>
        <taxon>Pseudomonadota</taxon>
        <taxon>Gammaproteobacteria</taxon>
        <taxon>Pseudomonadales</taxon>
        <taxon>Pseudomonadaceae</taxon>
        <taxon>Aquipseudomonas</taxon>
    </lineage>
</organism>
<protein>
    <submittedName>
        <fullName evidence="6">MoxR-like ATPase</fullName>
    </submittedName>
</protein>
<evidence type="ECO:0000259" key="5">
    <source>
        <dbReference type="SMART" id="SM00382"/>
    </source>
</evidence>
<feature type="domain" description="AAA+ ATPase" evidence="5">
    <location>
        <begin position="75"/>
        <end position="218"/>
    </location>
</feature>
<feature type="compositionally biased region" description="Low complexity" evidence="4">
    <location>
        <begin position="8"/>
        <end position="37"/>
    </location>
</feature>
<keyword evidence="2" id="KW-0067">ATP-binding</keyword>
<dbReference type="SUPFAM" id="SSF52540">
    <property type="entry name" value="P-loop containing nucleoside triphosphate hydrolases"/>
    <property type="match status" value="1"/>
</dbReference>
<accession>A0A1N6V4S7</accession>
<dbReference type="PIRSF" id="PIRSF002849">
    <property type="entry name" value="AAA_ATPase_chaperone_MoxR_prd"/>
    <property type="match status" value="1"/>
</dbReference>
<keyword evidence="1" id="KW-0547">Nucleotide-binding</keyword>
<sequence>MSEIPQQPSTSPDTPAAVPAPAPAAAATPTAPAANPAVQQRQRASQMLQALRLELQKAVVGQREVVDDVLTALIAGGHVLVEGVPGLGKTLLVRALAKCFGGEFARIQFTPDLMPSDVTGHAVYDLASEQFKLRKGPAFTNLLLADEINRAPAKTQAALLEVMQERQITLEGRAMPVPQPFLVMATQNPIEQEGTYPLPEAELDRFMLKLCMDYPQADEELTLVRQVTRSAKADMLEVAPLRTLLSAKDVLALQKIASELAIDDQVLDYAVRLARATRSWPGLAMGAGPRASIALVRGGRARALLRGGDFVVPDDVKACALAVLRHRVRLAPELDIEGLSVDQVLQQLLDQVPAPRL</sequence>
<dbReference type="Pfam" id="PF17863">
    <property type="entry name" value="AAA_lid_2"/>
    <property type="match status" value="1"/>
</dbReference>
<feature type="region of interest" description="Disordered" evidence="4">
    <location>
        <begin position="1"/>
        <end position="41"/>
    </location>
</feature>
<dbReference type="Proteomes" id="UP000185841">
    <property type="component" value="Unassembled WGS sequence"/>
</dbReference>